<evidence type="ECO:0000256" key="6">
    <source>
        <dbReference type="HAMAP-Rule" id="MF_00658"/>
    </source>
</evidence>
<evidence type="ECO:0000313" key="7">
    <source>
        <dbReference type="EMBL" id="KGF04353.1"/>
    </source>
</evidence>
<dbReference type="EC" id="2.1.1.177" evidence="6"/>
<reference evidence="7 8" key="1">
    <citation type="submission" date="2014-07" db="EMBL/GenBank/DDBJ databases">
        <authorList>
            <person name="McCorrison J."/>
            <person name="Sanka R."/>
            <person name="Torralba M."/>
            <person name="Gillis M."/>
            <person name="Haft D.H."/>
            <person name="Methe B."/>
            <person name="Sutton G."/>
            <person name="Nelson K.E."/>
        </authorList>
    </citation>
    <scope>NUCLEOTIDE SEQUENCE [LARGE SCALE GENOMIC DNA]</scope>
    <source>
        <strain evidence="7 8">S7-1-13</strain>
    </source>
</reference>
<organism evidence="7 8">
    <name type="scientific">Anaerococcus lactolyticus S7-1-13</name>
    <dbReference type="NCBI Taxonomy" id="1284686"/>
    <lineage>
        <taxon>Bacteria</taxon>
        <taxon>Bacillati</taxon>
        <taxon>Bacillota</taxon>
        <taxon>Tissierellia</taxon>
        <taxon>Tissierellales</taxon>
        <taxon>Peptoniphilaceae</taxon>
        <taxon>Anaerococcus</taxon>
    </lineage>
</organism>
<dbReference type="PANTHER" id="PTHR33603:SF1">
    <property type="entry name" value="RIBOSOMAL RNA LARGE SUBUNIT METHYLTRANSFERASE H"/>
    <property type="match status" value="1"/>
</dbReference>
<keyword evidence="2 6" id="KW-0489">Methyltransferase</keyword>
<feature type="binding site" evidence="6">
    <location>
        <begin position="128"/>
        <end position="133"/>
    </location>
    <ligand>
        <name>S-adenosyl-L-methionine</name>
        <dbReference type="ChEBI" id="CHEBI:59789"/>
    </ligand>
</feature>
<comment type="subunit">
    <text evidence="6">Homodimer.</text>
</comment>
<dbReference type="AlphaFoldDB" id="A0A095X3F5"/>
<evidence type="ECO:0000256" key="4">
    <source>
        <dbReference type="ARBA" id="ARBA00022691"/>
    </source>
</evidence>
<comment type="catalytic activity">
    <reaction evidence="6">
        <text>pseudouridine(1915) in 23S rRNA + S-adenosyl-L-methionine = N(3)-methylpseudouridine(1915) in 23S rRNA + S-adenosyl-L-homocysteine + H(+)</text>
        <dbReference type="Rhea" id="RHEA:42752"/>
        <dbReference type="Rhea" id="RHEA-COMP:10221"/>
        <dbReference type="Rhea" id="RHEA-COMP:10222"/>
        <dbReference type="ChEBI" id="CHEBI:15378"/>
        <dbReference type="ChEBI" id="CHEBI:57856"/>
        <dbReference type="ChEBI" id="CHEBI:59789"/>
        <dbReference type="ChEBI" id="CHEBI:65314"/>
        <dbReference type="ChEBI" id="CHEBI:74486"/>
        <dbReference type="EC" id="2.1.1.177"/>
    </reaction>
</comment>
<dbReference type="CDD" id="cd18081">
    <property type="entry name" value="RlmH-like"/>
    <property type="match status" value="1"/>
</dbReference>
<comment type="similarity">
    <text evidence="5 6">Belongs to the RNA methyltransferase RlmH family.</text>
</comment>
<dbReference type="NCBIfam" id="NF000985">
    <property type="entry name" value="PRK00103.1-3"/>
    <property type="match status" value="1"/>
</dbReference>
<dbReference type="Pfam" id="PF02590">
    <property type="entry name" value="SPOUT_MTase"/>
    <property type="match status" value="1"/>
</dbReference>
<keyword evidence="4 6" id="KW-0949">S-adenosyl-L-methionine</keyword>
<feature type="binding site" evidence="6">
    <location>
        <position position="109"/>
    </location>
    <ligand>
        <name>S-adenosyl-L-methionine</name>
        <dbReference type="ChEBI" id="CHEBI:59789"/>
    </ligand>
</feature>
<name>A0A095X3F5_9FIRM</name>
<dbReference type="PIRSF" id="PIRSF004505">
    <property type="entry name" value="MT_bac"/>
    <property type="match status" value="1"/>
</dbReference>
<evidence type="ECO:0000256" key="2">
    <source>
        <dbReference type="ARBA" id="ARBA00022603"/>
    </source>
</evidence>
<keyword evidence="3 6" id="KW-0808">Transferase</keyword>
<comment type="subcellular location">
    <subcellularLocation>
        <location evidence="6">Cytoplasm</location>
    </subcellularLocation>
</comment>
<gene>
    <name evidence="6" type="primary">rlmH</name>
    <name evidence="7" type="ORF">HMPREF1630_04015</name>
</gene>
<keyword evidence="1 6" id="KW-0698">rRNA processing</keyword>
<dbReference type="Gene3D" id="3.40.1280.10">
    <property type="match status" value="1"/>
</dbReference>
<evidence type="ECO:0000256" key="3">
    <source>
        <dbReference type="ARBA" id="ARBA00022679"/>
    </source>
</evidence>
<dbReference type="InterPro" id="IPR029026">
    <property type="entry name" value="tRNA_m1G_MTases_N"/>
</dbReference>
<comment type="function">
    <text evidence="6">Specifically methylates the pseudouridine at position 1915 (m3Psi1915) in 23S rRNA.</text>
</comment>
<dbReference type="OrthoDB" id="9806643at2"/>
<dbReference type="RefSeq" id="WP_037327294.1">
    <property type="nucleotide sequence ID" value="NZ_JRMW01000031.1"/>
</dbReference>
<dbReference type="InterPro" id="IPR029028">
    <property type="entry name" value="Alpha/beta_knot_MTases"/>
</dbReference>
<accession>A0A095X3F5</accession>
<dbReference type="GO" id="GO:0070038">
    <property type="term" value="F:rRNA (pseudouridine-N3-)-methyltransferase activity"/>
    <property type="evidence" value="ECO:0007669"/>
    <property type="project" value="UniProtKB-UniRule"/>
</dbReference>
<evidence type="ECO:0000256" key="5">
    <source>
        <dbReference type="ARBA" id="ARBA00038303"/>
    </source>
</evidence>
<keyword evidence="6" id="KW-0963">Cytoplasm</keyword>
<dbReference type="eggNOG" id="COG1576">
    <property type="taxonomic scope" value="Bacteria"/>
</dbReference>
<evidence type="ECO:0000256" key="1">
    <source>
        <dbReference type="ARBA" id="ARBA00022552"/>
    </source>
</evidence>
<sequence>MLIKIICVGKIKEKFYKEALAEYEKRMTSYNKVEIIEVADEKAPETLSEKEIDQVKSAEGERILSKIKEDSFVVTLEIGGKALDSIKFARLIQDEMLDGFGRDMVFVIGGSNGLGENVLKRSNYRLSFGKMTYPHQLMRVILMEQIYRAYRIINKEPYHK</sequence>
<dbReference type="GO" id="GO:0005737">
    <property type="term" value="C:cytoplasm"/>
    <property type="evidence" value="ECO:0007669"/>
    <property type="project" value="UniProtKB-SubCell"/>
</dbReference>
<protein>
    <recommendedName>
        <fullName evidence="6">Ribosomal RNA large subunit methyltransferase H</fullName>
        <ecNumber evidence="6">2.1.1.177</ecNumber>
    </recommendedName>
    <alternativeName>
        <fullName evidence="6">23S rRNA (pseudouridine1915-N3)-methyltransferase</fullName>
    </alternativeName>
    <alternativeName>
        <fullName evidence="6">23S rRNA m3Psi1915 methyltransferase</fullName>
    </alternativeName>
    <alternativeName>
        <fullName evidence="6">rRNA (pseudouridine-N3-)-methyltransferase RlmH</fullName>
    </alternativeName>
</protein>
<dbReference type="EMBL" id="JRMW01000031">
    <property type="protein sequence ID" value="KGF04353.1"/>
    <property type="molecule type" value="Genomic_DNA"/>
</dbReference>
<dbReference type="SUPFAM" id="SSF75217">
    <property type="entry name" value="alpha/beta knot"/>
    <property type="match status" value="1"/>
</dbReference>
<evidence type="ECO:0000313" key="8">
    <source>
        <dbReference type="Proteomes" id="UP000029579"/>
    </source>
</evidence>
<dbReference type="HAMAP" id="MF_00658">
    <property type="entry name" value="23SrRNA_methyltr_H"/>
    <property type="match status" value="1"/>
</dbReference>
<dbReference type="PANTHER" id="PTHR33603">
    <property type="entry name" value="METHYLTRANSFERASE"/>
    <property type="match status" value="1"/>
</dbReference>
<comment type="caution">
    <text evidence="7">The sequence shown here is derived from an EMBL/GenBank/DDBJ whole genome shotgun (WGS) entry which is preliminary data.</text>
</comment>
<feature type="binding site" evidence="6">
    <location>
        <position position="76"/>
    </location>
    <ligand>
        <name>S-adenosyl-L-methionine</name>
        <dbReference type="ChEBI" id="CHEBI:59789"/>
    </ligand>
</feature>
<proteinExistence type="inferred from homology"/>
<dbReference type="NCBIfam" id="TIGR00246">
    <property type="entry name" value="tRNA_RlmH_YbeA"/>
    <property type="match status" value="1"/>
</dbReference>
<dbReference type="Proteomes" id="UP000029579">
    <property type="component" value="Unassembled WGS sequence"/>
</dbReference>
<dbReference type="InterPro" id="IPR003742">
    <property type="entry name" value="RlmH-like"/>
</dbReference>